<dbReference type="PRINTS" id="PR00980">
    <property type="entry name" value="TRNASYNTHALA"/>
</dbReference>
<dbReference type="GO" id="GO:0002161">
    <property type="term" value="F:aminoacyl-tRNA deacylase activity"/>
    <property type="evidence" value="ECO:0007669"/>
    <property type="project" value="TreeGrafter"/>
</dbReference>
<dbReference type="NCBIfam" id="TIGR00344">
    <property type="entry name" value="alaS"/>
    <property type="match status" value="1"/>
</dbReference>
<keyword evidence="10 14" id="KW-0694">RNA-binding</keyword>
<dbReference type="InterPro" id="IPR018164">
    <property type="entry name" value="Ala-tRNA-synth_IIc_N"/>
</dbReference>
<dbReference type="Gene3D" id="3.30.930.10">
    <property type="entry name" value="Bira Bifunctional Protein, Domain 2"/>
    <property type="match status" value="1"/>
</dbReference>
<keyword evidence="9 14" id="KW-0067">ATP-binding</keyword>
<comment type="caution">
    <text evidence="16">The sequence shown here is derived from an EMBL/GenBank/DDBJ whole genome shotgun (WGS) entry which is preliminary data.</text>
</comment>
<dbReference type="InterPro" id="IPR018163">
    <property type="entry name" value="Thr/Ala-tRNA-synth_IIc_edit"/>
</dbReference>
<dbReference type="EMBL" id="CANHGI010000002">
    <property type="protein sequence ID" value="CAI5440836.1"/>
    <property type="molecule type" value="Genomic_DNA"/>
</dbReference>
<sequence>MQRVRIASRSYYTHLELRKSFLDYFAKNEHKIVASSSVIPPESDKSLLFTNAGMNQFKGKILSPDKLSKTEKIANIQKCIRAGGKHNDLDDVGKDVHHQTFFEMMGNWSFNDAYSKREACELALTYLVENLKIDPDRLYFSYFAGDSKELVDADLECRDIWRDLGVRENKIVGFGRRENFWEMGASGPCGVCTEIHYDRVGGGRDAEKLVNSDDSVVEIWNIVFMSKLRLPNGRITSLGKNHIDTGMGFERLLSIIQGQSSNFDTDVFTKIISEIRNLATKTPPNPVAIRIVADHLRAICVALADGARPSGSDAGFVVRKMMRRAFLNAGNALGIERFAFGADGGLVDCVGESLGVVYPEILENLPEIRRVLREEEEQFWRVVDQGKPHFLRRFEIDPNFSGKSAFYLLETHGLPLEITEELAREHGKSINLQDFEQAKLEARNLSKTSAKTSSSASAENFPDFQNYPTHSDRFKYDYEMIGSDELKLAEVPTKILDISRPIDDVDLDYRLILENCQFYGEQGGQASDSGFLLRENTPIFRVKSAKKSRDKKLTILLGEPLIAIDELKQIKAENLEIDQKIDEKRRIGMMRAHSATHLLHHFLKRELGNLEGEVEQKGSSVENEYLRFDYSTGREKIPNRLEILANVQNAINQTISQGLEAKIRIFAPNEELARNLKIDRIGEAENIRVVGFDGGIAEECCSGTHVTRSSQILDFQIMSDKSSAKGIRRITAICGEKSRENRKYLRNIENIDENIDWKQVPLLEMAKIKELFKNRKSRVRLNK</sequence>
<evidence type="ECO:0000256" key="14">
    <source>
        <dbReference type="HAMAP-Rule" id="MF_03133"/>
    </source>
</evidence>
<evidence type="ECO:0000256" key="9">
    <source>
        <dbReference type="ARBA" id="ARBA00022840"/>
    </source>
</evidence>
<evidence type="ECO:0000256" key="3">
    <source>
        <dbReference type="ARBA" id="ARBA00017959"/>
    </source>
</evidence>
<dbReference type="HAMAP" id="MF_00036_B">
    <property type="entry name" value="Ala_tRNA_synth_B"/>
    <property type="match status" value="1"/>
</dbReference>
<dbReference type="GO" id="GO:0006419">
    <property type="term" value="P:alanyl-tRNA aminoacylation"/>
    <property type="evidence" value="ECO:0007669"/>
    <property type="project" value="InterPro"/>
</dbReference>
<evidence type="ECO:0000256" key="4">
    <source>
        <dbReference type="ARBA" id="ARBA00022555"/>
    </source>
</evidence>
<reference evidence="16" key="1">
    <citation type="submission" date="2022-11" db="EMBL/GenBank/DDBJ databases">
        <authorList>
            <person name="Kikuchi T."/>
        </authorList>
    </citation>
    <scope>NUCLEOTIDE SEQUENCE</scope>
    <source>
        <strain evidence="16">PS1010</strain>
    </source>
</reference>
<dbReference type="FunFam" id="3.30.930.10:FF:000011">
    <property type="entry name" value="Alanine--tRNA ligase, cytoplasmic"/>
    <property type="match status" value="1"/>
</dbReference>
<dbReference type="PROSITE" id="PS50860">
    <property type="entry name" value="AA_TRNA_LIGASE_II_ALA"/>
    <property type="match status" value="1"/>
</dbReference>
<dbReference type="InterPro" id="IPR009000">
    <property type="entry name" value="Transl_B-barrel_sf"/>
</dbReference>
<evidence type="ECO:0000313" key="17">
    <source>
        <dbReference type="Proteomes" id="UP001152747"/>
    </source>
</evidence>
<evidence type="ECO:0000256" key="13">
    <source>
        <dbReference type="ARBA" id="ARBA00048300"/>
    </source>
</evidence>
<dbReference type="Proteomes" id="UP001152747">
    <property type="component" value="Unassembled WGS sequence"/>
</dbReference>
<keyword evidence="5 14" id="KW-0436">Ligase</keyword>
<dbReference type="PANTHER" id="PTHR11777:SF10">
    <property type="entry name" value="ALANINE--TRNA LIGASE, MITOCHONDRIAL"/>
    <property type="match status" value="1"/>
</dbReference>
<evidence type="ECO:0000256" key="10">
    <source>
        <dbReference type="ARBA" id="ARBA00022884"/>
    </source>
</evidence>
<evidence type="ECO:0000256" key="2">
    <source>
        <dbReference type="ARBA" id="ARBA00013168"/>
    </source>
</evidence>
<keyword evidence="4 14" id="KW-0820">tRNA-binding</keyword>
<dbReference type="OrthoDB" id="2423964at2759"/>
<dbReference type="AlphaFoldDB" id="A0A9P1I9L5"/>
<comment type="function">
    <text evidence="14">Catalyzes the attachment of alanine to tRNA(Ala) in a two-step reaction: alanine is first activated by ATP to form Ala-AMP and then transferred to the acceptor end of tRNA(Ala). Also edits incorrectly charged tRNA(Ala) via its editing domain.</text>
</comment>
<evidence type="ECO:0000256" key="12">
    <source>
        <dbReference type="ARBA" id="ARBA00023146"/>
    </source>
</evidence>
<keyword evidence="12 14" id="KW-0030">Aminoacyl-tRNA synthetase</keyword>
<keyword evidence="6 14" id="KW-0479">Metal-binding</keyword>
<feature type="binding site" evidence="14">
    <location>
        <position position="597"/>
    </location>
    <ligand>
        <name>Zn(2+)</name>
        <dbReference type="ChEBI" id="CHEBI:29105"/>
    </ligand>
</feature>
<dbReference type="SUPFAM" id="SSF101353">
    <property type="entry name" value="Putative anticodon-binding domain of alanyl-tRNA synthetase (AlaRS)"/>
    <property type="match status" value="1"/>
</dbReference>
<keyword evidence="17" id="KW-1185">Reference proteome</keyword>
<keyword evidence="11 14" id="KW-0648">Protein biosynthesis</keyword>
<evidence type="ECO:0000256" key="11">
    <source>
        <dbReference type="ARBA" id="ARBA00022917"/>
    </source>
</evidence>
<dbReference type="InterPro" id="IPR050058">
    <property type="entry name" value="Ala-tRNA_ligase"/>
</dbReference>
<dbReference type="Pfam" id="PF01411">
    <property type="entry name" value="tRNA-synt_2c"/>
    <property type="match status" value="1"/>
</dbReference>
<comment type="domain">
    <text evidence="14">Consists of three domains; the N-terminal catalytic domain, the editing domain and the C-terminal C-Ala domain. The editing domain removes incorrectly charged amino acids, while the C-Ala domain, along with tRNA(Ala), serves as a bridge to cooperatively bring together the editing and aminoacylation centers thus stimulating deacylation of misacylated tRNAs.</text>
</comment>
<dbReference type="GO" id="GO:0004813">
    <property type="term" value="F:alanine-tRNA ligase activity"/>
    <property type="evidence" value="ECO:0007669"/>
    <property type="project" value="UniProtKB-UniRule"/>
</dbReference>
<dbReference type="Pfam" id="PF07973">
    <property type="entry name" value="tRNA_SAD"/>
    <property type="match status" value="1"/>
</dbReference>
<dbReference type="InterPro" id="IPR002318">
    <property type="entry name" value="Ala-tRNA-lgiase_IIc"/>
</dbReference>
<comment type="cofactor">
    <cofactor evidence="14">
        <name>Zn(2+)</name>
        <dbReference type="ChEBI" id="CHEBI:29105"/>
    </cofactor>
    <text evidence="14">Binds 1 zinc ion per subunit.</text>
</comment>
<evidence type="ECO:0000256" key="8">
    <source>
        <dbReference type="ARBA" id="ARBA00022833"/>
    </source>
</evidence>
<dbReference type="SUPFAM" id="SSF50447">
    <property type="entry name" value="Translation proteins"/>
    <property type="match status" value="1"/>
</dbReference>
<dbReference type="GO" id="GO:0005524">
    <property type="term" value="F:ATP binding"/>
    <property type="evidence" value="ECO:0007669"/>
    <property type="project" value="UniProtKB-UniRule"/>
</dbReference>
<dbReference type="SUPFAM" id="SSF55186">
    <property type="entry name" value="ThrRS/AlaRS common domain"/>
    <property type="match status" value="1"/>
</dbReference>
<dbReference type="InterPro" id="IPR045864">
    <property type="entry name" value="aa-tRNA-synth_II/BPL/LPL"/>
</dbReference>
<dbReference type="GO" id="GO:0005739">
    <property type="term" value="C:mitochondrion"/>
    <property type="evidence" value="ECO:0007669"/>
    <property type="project" value="TreeGrafter"/>
</dbReference>
<gene>
    <name evidence="14" type="primary">aars</name>
    <name evidence="16" type="ORF">CAMP_LOCUS3473</name>
</gene>
<evidence type="ECO:0000256" key="5">
    <source>
        <dbReference type="ARBA" id="ARBA00022598"/>
    </source>
</evidence>
<dbReference type="InterPro" id="IPR012947">
    <property type="entry name" value="tRNA_SAD"/>
</dbReference>
<evidence type="ECO:0000256" key="7">
    <source>
        <dbReference type="ARBA" id="ARBA00022741"/>
    </source>
</evidence>
<comment type="similarity">
    <text evidence="1">Belongs to the class-II aminoacyl-tRNA synthetase family. Alax-L subfamily.</text>
</comment>
<dbReference type="GO" id="GO:0008270">
    <property type="term" value="F:zinc ion binding"/>
    <property type="evidence" value="ECO:0007669"/>
    <property type="project" value="UniProtKB-UniRule"/>
</dbReference>
<organism evidence="16 17">
    <name type="scientific">Caenorhabditis angaria</name>
    <dbReference type="NCBI Taxonomy" id="860376"/>
    <lineage>
        <taxon>Eukaryota</taxon>
        <taxon>Metazoa</taxon>
        <taxon>Ecdysozoa</taxon>
        <taxon>Nematoda</taxon>
        <taxon>Chromadorea</taxon>
        <taxon>Rhabditida</taxon>
        <taxon>Rhabditina</taxon>
        <taxon>Rhabditomorpha</taxon>
        <taxon>Rhabditoidea</taxon>
        <taxon>Rhabditidae</taxon>
        <taxon>Peloderinae</taxon>
        <taxon>Caenorhabditis</taxon>
    </lineage>
</organism>
<dbReference type="CDD" id="cd00673">
    <property type="entry name" value="AlaRS_core"/>
    <property type="match status" value="1"/>
</dbReference>
<feature type="binding site" evidence="14">
    <location>
        <position position="705"/>
    </location>
    <ligand>
        <name>Zn(2+)</name>
        <dbReference type="ChEBI" id="CHEBI:29105"/>
    </ligand>
</feature>
<dbReference type="PANTHER" id="PTHR11777">
    <property type="entry name" value="ALANYL-TRNA SYNTHETASE"/>
    <property type="match status" value="1"/>
</dbReference>
<dbReference type="SMART" id="SM00863">
    <property type="entry name" value="tRNA_SAD"/>
    <property type="match status" value="1"/>
</dbReference>
<feature type="domain" description="Alanyl-transfer RNA synthetases family profile" evidence="15">
    <location>
        <begin position="12"/>
        <end position="744"/>
    </location>
</feature>
<evidence type="ECO:0000259" key="15">
    <source>
        <dbReference type="PROSITE" id="PS50860"/>
    </source>
</evidence>
<feature type="binding site" evidence="14">
    <location>
        <position position="593"/>
    </location>
    <ligand>
        <name>Zn(2+)</name>
        <dbReference type="ChEBI" id="CHEBI:29105"/>
    </ligand>
</feature>
<proteinExistence type="inferred from homology"/>
<name>A0A9P1I9L5_9PELO</name>
<dbReference type="GO" id="GO:0000049">
    <property type="term" value="F:tRNA binding"/>
    <property type="evidence" value="ECO:0007669"/>
    <property type="project" value="UniProtKB-KW"/>
</dbReference>
<dbReference type="EC" id="6.1.1.7" evidence="2"/>
<evidence type="ECO:0000256" key="1">
    <source>
        <dbReference type="ARBA" id="ARBA00008429"/>
    </source>
</evidence>
<dbReference type="InterPro" id="IPR018165">
    <property type="entry name" value="Ala-tRNA-synth_IIc_core"/>
</dbReference>
<dbReference type="Gene3D" id="3.30.980.10">
    <property type="entry name" value="Threonyl-trna Synthetase, Chain A, domain 2"/>
    <property type="match status" value="1"/>
</dbReference>
<evidence type="ECO:0000313" key="16">
    <source>
        <dbReference type="EMBL" id="CAI5440836.1"/>
    </source>
</evidence>
<evidence type="ECO:0000256" key="6">
    <source>
        <dbReference type="ARBA" id="ARBA00022723"/>
    </source>
</evidence>
<dbReference type="InterPro" id="IPR023033">
    <property type="entry name" value="Ala_tRNA_ligase_euk/bac"/>
</dbReference>
<keyword evidence="8 14" id="KW-0862">Zinc</keyword>
<dbReference type="Gene3D" id="2.40.30.130">
    <property type="match status" value="1"/>
</dbReference>
<dbReference type="SUPFAM" id="SSF55681">
    <property type="entry name" value="Class II aaRS and biotin synthetases"/>
    <property type="match status" value="1"/>
</dbReference>
<protein>
    <recommendedName>
        <fullName evidence="3">Alanine--tRNA ligase</fullName>
        <ecNumber evidence="2">6.1.1.7</ecNumber>
    </recommendedName>
</protein>
<comment type="catalytic activity">
    <reaction evidence="13 14">
        <text>tRNA(Ala) + L-alanine + ATP = L-alanyl-tRNA(Ala) + AMP + diphosphate</text>
        <dbReference type="Rhea" id="RHEA:12540"/>
        <dbReference type="Rhea" id="RHEA-COMP:9657"/>
        <dbReference type="Rhea" id="RHEA-COMP:9923"/>
        <dbReference type="ChEBI" id="CHEBI:30616"/>
        <dbReference type="ChEBI" id="CHEBI:33019"/>
        <dbReference type="ChEBI" id="CHEBI:57972"/>
        <dbReference type="ChEBI" id="CHEBI:78442"/>
        <dbReference type="ChEBI" id="CHEBI:78497"/>
        <dbReference type="ChEBI" id="CHEBI:456215"/>
        <dbReference type="EC" id="6.1.1.7"/>
    </reaction>
</comment>
<accession>A0A9P1I9L5</accession>
<comment type="subunit">
    <text evidence="14">Monomer.</text>
</comment>
<feature type="binding site" evidence="14">
    <location>
        <position position="701"/>
    </location>
    <ligand>
        <name>Zn(2+)</name>
        <dbReference type="ChEBI" id="CHEBI:29105"/>
    </ligand>
</feature>
<keyword evidence="7 14" id="KW-0547">Nucleotide-binding</keyword>
<dbReference type="InterPro" id="IPR018162">
    <property type="entry name" value="Ala-tRNA-ligase_IIc_anticod-bd"/>
</dbReference>